<evidence type="ECO:0000313" key="9">
    <source>
        <dbReference type="RefSeq" id="XP_031558760.1"/>
    </source>
</evidence>
<dbReference type="OrthoDB" id="6019834at2759"/>
<evidence type="ECO:0000256" key="4">
    <source>
        <dbReference type="ARBA" id="ARBA00023136"/>
    </source>
</evidence>
<evidence type="ECO:0000256" key="2">
    <source>
        <dbReference type="ARBA" id="ARBA00022692"/>
    </source>
</evidence>
<feature type="transmembrane region" description="Helical" evidence="6">
    <location>
        <begin position="339"/>
        <end position="358"/>
    </location>
</feature>
<feature type="transmembrane region" description="Helical" evidence="6">
    <location>
        <begin position="20"/>
        <end position="43"/>
    </location>
</feature>
<evidence type="ECO:0000259" key="7">
    <source>
        <dbReference type="PROSITE" id="PS50850"/>
    </source>
</evidence>
<dbReference type="RefSeq" id="XP_031558760.1">
    <property type="nucleotide sequence ID" value="XM_031702900.1"/>
</dbReference>
<feature type="transmembrane region" description="Helical" evidence="6">
    <location>
        <begin position="461"/>
        <end position="481"/>
    </location>
</feature>
<feature type="transmembrane region" description="Helical" evidence="6">
    <location>
        <begin position="230"/>
        <end position="251"/>
    </location>
</feature>
<proteinExistence type="predicted"/>
<feature type="region of interest" description="Disordered" evidence="5">
    <location>
        <begin position="504"/>
        <end position="565"/>
    </location>
</feature>
<keyword evidence="3 6" id="KW-1133">Transmembrane helix</keyword>
<dbReference type="KEGG" id="aten:116295148"/>
<evidence type="ECO:0000256" key="6">
    <source>
        <dbReference type="SAM" id="Phobius"/>
    </source>
</evidence>
<keyword evidence="8" id="KW-1185">Reference proteome</keyword>
<dbReference type="GeneID" id="116295148"/>
<dbReference type="GO" id="GO:0016020">
    <property type="term" value="C:membrane"/>
    <property type="evidence" value="ECO:0007669"/>
    <property type="project" value="UniProtKB-SubCell"/>
</dbReference>
<dbReference type="InterPro" id="IPR020846">
    <property type="entry name" value="MFS_dom"/>
</dbReference>
<dbReference type="SUPFAM" id="SSF103473">
    <property type="entry name" value="MFS general substrate transporter"/>
    <property type="match status" value="1"/>
</dbReference>
<feature type="compositionally biased region" description="Basic and acidic residues" evidence="5">
    <location>
        <begin position="536"/>
        <end position="559"/>
    </location>
</feature>
<dbReference type="CDD" id="cd17317">
    <property type="entry name" value="MFS_SLC22"/>
    <property type="match status" value="1"/>
</dbReference>
<gene>
    <name evidence="9" type="primary">LOC116295148</name>
</gene>
<dbReference type="InterPro" id="IPR005828">
    <property type="entry name" value="MFS_sugar_transport-like"/>
</dbReference>
<keyword evidence="2 6" id="KW-0812">Transmembrane</keyword>
<comment type="subcellular location">
    <subcellularLocation>
        <location evidence="1">Membrane</location>
        <topology evidence="1">Multi-pass membrane protein</topology>
    </subcellularLocation>
</comment>
<dbReference type="GO" id="GO:0022857">
    <property type="term" value="F:transmembrane transporter activity"/>
    <property type="evidence" value="ECO:0007669"/>
    <property type="project" value="InterPro"/>
</dbReference>
<feature type="compositionally biased region" description="Basic and acidic residues" evidence="5">
    <location>
        <begin position="506"/>
        <end position="515"/>
    </location>
</feature>
<evidence type="ECO:0000256" key="1">
    <source>
        <dbReference type="ARBA" id="ARBA00004141"/>
    </source>
</evidence>
<dbReference type="PROSITE" id="PS50850">
    <property type="entry name" value="MFS"/>
    <property type="match status" value="1"/>
</dbReference>
<evidence type="ECO:0000256" key="5">
    <source>
        <dbReference type="SAM" id="MobiDB-lite"/>
    </source>
</evidence>
<dbReference type="Pfam" id="PF00083">
    <property type="entry name" value="Sugar_tr"/>
    <property type="match status" value="1"/>
</dbReference>
<evidence type="ECO:0000313" key="8">
    <source>
        <dbReference type="Proteomes" id="UP000515163"/>
    </source>
</evidence>
<feature type="transmembrane region" description="Helical" evidence="6">
    <location>
        <begin position="171"/>
        <end position="192"/>
    </location>
</feature>
<dbReference type="Proteomes" id="UP000515163">
    <property type="component" value="Unplaced"/>
</dbReference>
<sequence>MDVDQVLKHIGQFGPFQKRVLAMFLFIFFPITYQTLIMVFVAYEPPWMCASNSTACLQANATGREVFSTSTKPIALYERRCSLNRSDWKFADYDLYEGPHKTIVTEFDLVCDKSIYAWLSSSLLFFGWALGAIILGLIADKYGRRSVLFPSVIMVMTMTFIMSFVKAVWLILLLRVVVGIFEGGSVLTMFVLATELVGPAKRALSGTLVWFYFTFALMAIGFKAYFIRDWKWLCIVSIVPFVFVVVFWKFIPESVRWLLIVGRKDQAKQILEHVARVNKRDMPSEDIRVPVVPPNKGFLELFRTSRLALSTLLQCYAWFVNGMVYYGVSMSSGELGGSIYLNFVLTSLVEIPANMLVIDNCNRFGRKKTTIAYFVVGAIACVAVSFIPSGTDDIYYIVGRVTGGMLGKMCITVSFNSIYVFSAELFPTMVRNSGMGLMSVVSRVGAATAPFVVQLTRINPILPFALMGGLAFLASFACWFLPETNGKPTLEVIGDDKVHPPTVAMEEMKKPSYEERNEEAEKEDKKTNLGYVDNEEDKKQDVNQDSDKRDDKNQAKEAENFDTAF</sequence>
<dbReference type="Gene3D" id="1.20.1250.20">
    <property type="entry name" value="MFS general substrate transporter like domains"/>
    <property type="match status" value="1"/>
</dbReference>
<dbReference type="PROSITE" id="PS00217">
    <property type="entry name" value="SUGAR_TRANSPORT_2"/>
    <property type="match status" value="1"/>
</dbReference>
<feature type="transmembrane region" description="Helical" evidence="6">
    <location>
        <begin position="434"/>
        <end position="455"/>
    </location>
</feature>
<feature type="transmembrane region" description="Helical" evidence="6">
    <location>
        <begin position="370"/>
        <end position="388"/>
    </location>
</feature>
<feature type="transmembrane region" description="Helical" evidence="6">
    <location>
        <begin position="307"/>
        <end position="327"/>
    </location>
</feature>
<dbReference type="PANTHER" id="PTHR24064">
    <property type="entry name" value="SOLUTE CARRIER FAMILY 22 MEMBER"/>
    <property type="match status" value="1"/>
</dbReference>
<accession>A0A6P8I1J6</accession>
<dbReference type="PROSITE" id="PS00216">
    <property type="entry name" value="SUGAR_TRANSPORT_1"/>
    <property type="match status" value="1"/>
</dbReference>
<feature type="transmembrane region" description="Helical" evidence="6">
    <location>
        <begin position="394"/>
        <end position="422"/>
    </location>
</feature>
<dbReference type="AlphaFoldDB" id="A0A6P8I1J6"/>
<protein>
    <submittedName>
        <fullName evidence="9">Organic cation transporter protein-like isoform X1</fullName>
    </submittedName>
</protein>
<feature type="domain" description="Major facilitator superfamily (MFS) profile" evidence="7">
    <location>
        <begin position="20"/>
        <end position="486"/>
    </location>
</feature>
<organism evidence="8 9">
    <name type="scientific">Actinia tenebrosa</name>
    <name type="common">Australian red waratah sea anemone</name>
    <dbReference type="NCBI Taxonomy" id="6105"/>
    <lineage>
        <taxon>Eukaryota</taxon>
        <taxon>Metazoa</taxon>
        <taxon>Cnidaria</taxon>
        <taxon>Anthozoa</taxon>
        <taxon>Hexacorallia</taxon>
        <taxon>Actiniaria</taxon>
        <taxon>Actiniidae</taxon>
        <taxon>Actinia</taxon>
    </lineage>
</organism>
<dbReference type="InParanoid" id="A0A6P8I1J6"/>
<reference evidence="9" key="1">
    <citation type="submission" date="2025-08" db="UniProtKB">
        <authorList>
            <consortium name="RefSeq"/>
        </authorList>
    </citation>
    <scope>IDENTIFICATION</scope>
    <source>
        <tissue evidence="9">Tentacle</tissue>
    </source>
</reference>
<feature type="transmembrane region" description="Helical" evidence="6">
    <location>
        <begin position="146"/>
        <end position="165"/>
    </location>
</feature>
<dbReference type="InterPro" id="IPR005829">
    <property type="entry name" value="Sugar_transporter_CS"/>
</dbReference>
<keyword evidence="4 6" id="KW-0472">Membrane</keyword>
<evidence type="ECO:0000256" key="3">
    <source>
        <dbReference type="ARBA" id="ARBA00022989"/>
    </source>
</evidence>
<name>A0A6P8I1J6_ACTTE</name>
<feature type="transmembrane region" description="Helical" evidence="6">
    <location>
        <begin position="204"/>
        <end position="224"/>
    </location>
</feature>
<feature type="transmembrane region" description="Helical" evidence="6">
    <location>
        <begin position="115"/>
        <end position="139"/>
    </location>
</feature>
<dbReference type="InterPro" id="IPR036259">
    <property type="entry name" value="MFS_trans_sf"/>
</dbReference>